<comment type="caution">
    <text evidence="12">The sequence shown here is derived from an EMBL/GenBank/DDBJ whole genome shotgun (WGS) entry which is preliminary data.</text>
</comment>
<dbReference type="RefSeq" id="WP_144952162.1">
    <property type="nucleotide sequence ID" value="NZ_VMQU01000053.1"/>
</dbReference>
<dbReference type="Proteomes" id="UP000320513">
    <property type="component" value="Unassembled WGS sequence"/>
</dbReference>
<dbReference type="PANTHER" id="PTHR21240:SF27">
    <property type="entry name" value="2-AMINO-3-CARBOXYMUCONATE-6-SEMIALDEHYDE DECARBOXYLASE"/>
    <property type="match status" value="1"/>
</dbReference>
<comment type="similarity">
    <text evidence="2">Belongs to the metallo-dependent hydrolases superfamily. ACMSD family.</text>
</comment>
<evidence type="ECO:0000256" key="7">
    <source>
        <dbReference type="ARBA" id="ARBA00022793"/>
    </source>
</evidence>
<dbReference type="OrthoDB" id="8673173at2"/>
<feature type="domain" description="Amidohydrolase-related" evidence="11">
    <location>
        <begin position="19"/>
        <end position="334"/>
    </location>
</feature>
<evidence type="ECO:0000256" key="2">
    <source>
        <dbReference type="ARBA" id="ARBA00005871"/>
    </source>
</evidence>
<dbReference type="EC" id="4.1.1.45" evidence="4"/>
<gene>
    <name evidence="12" type="ORF">FPZ47_13910</name>
</gene>
<evidence type="ECO:0000256" key="4">
    <source>
        <dbReference type="ARBA" id="ARBA00012365"/>
    </source>
</evidence>
<keyword evidence="6" id="KW-0479">Metal-binding</keyword>
<dbReference type="InterPro" id="IPR032466">
    <property type="entry name" value="Metal_Hydrolase"/>
</dbReference>
<dbReference type="GO" id="GO:0005829">
    <property type="term" value="C:cytosol"/>
    <property type="evidence" value="ECO:0007669"/>
    <property type="project" value="TreeGrafter"/>
</dbReference>
<proteinExistence type="inferred from homology"/>
<dbReference type="GO" id="GO:0016787">
    <property type="term" value="F:hydrolase activity"/>
    <property type="evidence" value="ECO:0007669"/>
    <property type="project" value="UniProtKB-KW"/>
</dbReference>
<comment type="pathway">
    <text evidence="1">Secondary metabolite metabolism; quinolate metabolism.</text>
</comment>
<dbReference type="Pfam" id="PF04909">
    <property type="entry name" value="Amidohydro_2"/>
    <property type="match status" value="1"/>
</dbReference>
<dbReference type="GO" id="GO:0046872">
    <property type="term" value="F:metal ion binding"/>
    <property type="evidence" value="ECO:0007669"/>
    <property type="project" value="UniProtKB-KW"/>
</dbReference>
<name>A0A557XRA1_9MYCO</name>
<protein>
    <recommendedName>
        <fullName evidence="5">2-amino-3-carboxymuconate-6-semialdehyde decarboxylase</fullName>
        <ecNumber evidence="4">4.1.1.45</ecNumber>
    </recommendedName>
    <alternativeName>
        <fullName evidence="10">Picolinate carboxylase</fullName>
    </alternativeName>
</protein>
<evidence type="ECO:0000256" key="5">
    <source>
        <dbReference type="ARBA" id="ARBA00021214"/>
    </source>
</evidence>
<keyword evidence="8" id="KW-0862">Zinc</keyword>
<evidence type="ECO:0000256" key="1">
    <source>
        <dbReference type="ARBA" id="ARBA00005079"/>
    </source>
</evidence>
<evidence type="ECO:0000256" key="10">
    <source>
        <dbReference type="ARBA" id="ARBA00031120"/>
    </source>
</evidence>
<evidence type="ECO:0000256" key="9">
    <source>
        <dbReference type="ARBA" id="ARBA00023239"/>
    </source>
</evidence>
<evidence type="ECO:0000256" key="3">
    <source>
        <dbReference type="ARBA" id="ARBA00011245"/>
    </source>
</evidence>
<accession>A0A557XRA1</accession>
<keyword evidence="12" id="KW-0378">Hydrolase</keyword>
<dbReference type="GO" id="GO:0019748">
    <property type="term" value="P:secondary metabolic process"/>
    <property type="evidence" value="ECO:0007669"/>
    <property type="project" value="TreeGrafter"/>
</dbReference>
<evidence type="ECO:0000313" key="13">
    <source>
        <dbReference type="Proteomes" id="UP000320513"/>
    </source>
</evidence>
<dbReference type="SUPFAM" id="SSF51556">
    <property type="entry name" value="Metallo-dependent hydrolases"/>
    <property type="match status" value="1"/>
</dbReference>
<evidence type="ECO:0000259" key="11">
    <source>
        <dbReference type="Pfam" id="PF04909"/>
    </source>
</evidence>
<dbReference type="InterPro" id="IPR032465">
    <property type="entry name" value="ACMSD"/>
</dbReference>
<keyword evidence="7" id="KW-0210">Decarboxylase</keyword>
<dbReference type="InterPro" id="IPR006680">
    <property type="entry name" value="Amidohydro-rel"/>
</dbReference>
<dbReference type="AlphaFoldDB" id="A0A557XRA1"/>
<keyword evidence="13" id="KW-1185">Reference proteome</keyword>
<dbReference type="Gene3D" id="3.20.20.140">
    <property type="entry name" value="Metal-dependent hydrolases"/>
    <property type="match status" value="1"/>
</dbReference>
<dbReference type="GO" id="GO:0001760">
    <property type="term" value="F:aminocarboxymuconate-semialdehyde decarboxylase activity"/>
    <property type="evidence" value="ECO:0007669"/>
    <property type="project" value="UniProtKB-EC"/>
</dbReference>
<comment type="subunit">
    <text evidence="3">Monomer.</text>
</comment>
<dbReference type="PANTHER" id="PTHR21240">
    <property type="entry name" value="2-AMINO-3-CARBOXYLMUCONATE-6-SEMIALDEHYDE DECARBOXYLASE"/>
    <property type="match status" value="1"/>
</dbReference>
<evidence type="ECO:0000256" key="8">
    <source>
        <dbReference type="ARBA" id="ARBA00022833"/>
    </source>
</evidence>
<dbReference type="EMBL" id="VMQU01000053">
    <property type="protein sequence ID" value="TVS88441.1"/>
    <property type="molecule type" value="Genomic_DNA"/>
</dbReference>
<sequence length="351" mass="37424">MTQPTIWSDRLAGLAAGTIDFHTHAIDPDLPDIGATHHGCFPRVERTGERTAQIICNDHVYRNVDDTCWSTAARIRDMDSEDIAVQVLSPIPVTLCHEQPAAGAAELARAQNDFLAATVASAPHRFLALGAVPLQDPPRAIQELARCVTELGFVGVEIGTRVGEFELADVRFRPFFDAASSLSAVIFIHPVDRDLNPRVTNLGLGFGIGMPTETATAAAALLSAGIVPAAPGARIVLAHGAGALPALLPRLDRGQRLVATPEGAERLSSVARRLWCDSLTYDVASLQLAVQRFGADHVVLGTDYPFAAREQPAGVVLAHLDPRLKLRLASQNAYTLCSGVEMAKQSSRVGT</sequence>
<keyword evidence="9" id="KW-0456">Lyase</keyword>
<evidence type="ECO:0000256" key="6">
    <source>
        <dbReference type="ARBA" id="ARBA00022723"/>
    </source>
</evidence>
<evidence type="ECO:0000313" key="12">
    <source>
        <dbReference type="EMBL" id="TVS88441.1"/>
    </source>
</evidence>
<organism evidence="12 13">
    <name type="scientific">Mycobacterium helveticum</name>
    <dbReference type="NCBI Taxonomy" id="2592811"/>
    <lineage>
        <taxon>Bacteria</taxon>
        <taxon>Bacillati</taxon>
        <taxon>Actinomycetota</taxon>
        <taxon>Actinomycetes</taxon>
        <taxon>Mycobacteriales</taxon>
        <taxon>Mycobacteriaceae</taxon>
        <taxon>Mycobacterium</taxon>
    </lineage>
</organism>
<reference evidence="12 13" key="1">
    <citation type="submission" date="2019-07" db="EMBL/GenBank/DDBJ databases">
        <title>New Mycobacterium species.</title>
        <authorList>
            <person name="Tortoli E."/>
            <person name="Ghielmetti G."/>
            <person name="Friedel U."/>
            <person name="Trovato A."/>
        </authorList>
    </citation>
    <scope>NUCLEOTIDE SEQUENCE [LARGE SCALE GENOMIC DNA]</scope>
    <source>
        <strain evidence="12 13">16-83</strain>
    </source>
</reference>